<keyword evidence="1" id="KW-0472">Membrane</keyword>
<dbReference type="AlphaFoldDB" id="A0A0P0GJD1"/>
<sequence length="73" mass="8578">MNKTSKYTIQAILIAIVVAGCIYSGRVEYTDDILSGMSLEKYQYIHDRIAPASRYEVAREYMRHQEFYDSKIY</sequence>
<organism evidence="2 3">
    <name type="scientific">Bacteroides cellulosilyticus</name>
    <dbReference type="NCBI Taxonomy" id="246787"/>
    <lineage>
        <taxon>Bacteria</taxon>
        <taxon>Pseudomonadati</taxon>
        <taxon>Bacteroidota</taxon>
        <taxon>Bacteroidia</taxon>
        <taxon>Bacteroidales</taxon>
        <taxon>Bacteroidaceae</taxon>
        <taxon>Bacteroides</taxon>
    </lineage>
</organism>
<evidence type="ECO:0000256" key="1">
    <source>
        <dbReference type="SAM" id="Phobius"/>
    </source>
</evidence>
<proteinExistence type="predicted"/>
<dbReference type="PROSITE" id="PS51257">
    <property type="entry name" value="PROKAR_LIPOPROTEIN"/>
    <property type="match status" value="1"/>
</dbReference>
<dbReference type="RefSeq" id="WP_029428022.1">
    <property type="nucleotide sequence ID" value="NZ_CP012801.1"/>
</dbReference>
<keyword evidence="1" id="KW-1133">Transmembrane helix</keyword>
<dbReference type="PATRIC" id="fig|246787.4.peg.5719"/>
<feature type="transmembrane region" description="Helical" evidence="1">
    <location>
        <begin position="7"/>
        <end position="25"/>
    </location>
</feature>
<keyword evidence="1" id="KW-0812">Transmembrane</keyword>
<accession>A0A0P0GJD1</accession>
<dbReference type="KEGG" id="bcel:BcellWH2_05542"/>
<dbReference type="Proteomes" id="UP000061809">
    <property type="component" value="Chromosome"/>
</dbReference>
<name>A0A0P0GJD1_9BACE</name>
<dbReference type="EMBL" id="CP012801">
    <property type="protein sequence ID" value="ALJ62740.1"/>
    <property type="molecule type" value="Genomic_DNA"/>
</dbReference>
<gene>
    <name evidence="2" type="ORF">BcellWH2_05542</name>
</gene>
<reference evidence="2 3" key="1">
    <citation type="journal article" date="2015" name="Science">
        <title>Genetic determinants of in vivo fitness and diet responsiveness in multiple human gut Bacteroides.</title>
        <authorList>
            <person name="Wu M."/>
            <person name="McNulty N.P."/>
            <person name="Rodionov D.A."/>
            <person name="Khoroshkin M.S."/>
            <person name="Griffin N.W."/>
            <person name="Cheng J."/>
            <person name="Latreille P."/>
            <person name="Kerstetter R.A."/>
            <person name="Terrapon N."/>
            <person name="Henrissat B."/>
            <person name="Osterman A.L."/>
            <person name="Gordon J.I."/>
        </authorList>
    </citation>
    <scope>NUCLEOTIDE SEQUENCE [LARGE SCALE GENOMIC DNA]</scope>
    <source>
        <strain evidence="2 3">WH2</strain>
    </source>
</reference>
<protein>
    <submittedName>
        <fullName evidence="2">Uncharacterized protein</fullName>
    </submittedName>
</protein>
<evidence type="ECO:0000313" key="3">
    <source>
        <dbReference type="Proteomes" id="UP000061809"/>
    </source>
</evidence>
<evidence type="ECO:0000313" key="2">
    <source>
        <dbReference type="EMBL" id="ALJ62740.1"/>
    </source>
</evidence>